<evidence type="ECO:0000256" key="1">
    <source>
        <dbReference type="ARBA" id="ARBA00004251"/>
    </source>
</evidence>
<keyword evidence="9" id="KW-1015">Disulfide bond</keyword>
<evidence type="ECO:0000256" key="15">
    <source>
        <dbReference type="SAM" id="Phobius"/>
    </source>
</evidence>
<evidence type="ECO:0000256" key="4">
    <source>
        <dbReference type="ARBA" id="ARBA00022679"/>
    </source>
</evidence>
<accession>A0A6D2JI34</accession>
<keyword evidence="21" id="KW-1185">Reference proteome</keyword>
<dbReference type="InterPro" id="IPR001480">
    <property type="entry name" value="Bulb-type_lectin_dom"/>
</dbReference>
<keyword evidence="8 13" id="KW-0067">ATP-binding</keyword>
<dbReference type="GO" id="GO:0004674">
    <property type="term" value="F:protein serine/threonine kinase activity"/>
    <property type="evidence" value="ECO:0007669"/>
    <property type="project" value="UniProtKB-KW"/>
</dbReference>
<dbReference type="InterPro" id="IPR003609">
    <property type="entry name" value="Pan_app"/>
</dbReference>
<dbReference type="OrthoDB" id="1091030at2759"/>
<keyword evidence="6 13" id="KW-0547">Nucleotide-binding</keyword>
<evidence type="ECO:0000313" key="21">
    <source>
        <dbReference type="Proteomes" id="UP000467841"/>
    </source>
</evidence>
<dbReference type="GO" id="GO:0005886">
    <property type="term" value="C:plasma membrane"/>
    <property type="evidence" value="ECO:0007669"/>
    <property type="project" value="UniProtKB-SubCell"/>
</dbReference>
<dbReference type="PROSITE" id="PS00107">
    <property type="entry name" value="PROTEIN_KINASE_ATP"/>
    <property type="match status" value="1"/>
</dbReference>
<evidence type="ECO:0000256" key="13">
    <source>
        <dbReference type="PIRNR" id="PIRNR000641"/>
    </source>
</evidence>
<feature type="chain" id="PRO_5025371137" description="Receptor-like serine/threonine-protein kinase" evidence="16">
    <location>
        <begin position="25"/>
        <end position="800"/>
    </location>
</feature>
<evidence type="ECO:0000256" key="6">
    <source>
        <dbReference type="ARBA" id="ARBA00022741"/>
    </source>
</evidence>
<comment type="catalytic activity">
    <reaction evidence="12 13">
        <text>L-seryl-[protein] + ATP = O-phospho-L-seryl-[protein] + ADP + H(+)</text>
        <dbReference type="Rhea" id="RHEA:17989"/>
        <dbReference type="Rhea" id="RHEA-COMP:9863"/>
        <dbReference type="Rhea" id="RHEA-COMP:11604"/>
        <dbReference type="ChEBI" id="CHEBI:15378"/>
        <dbReference type="ChEBI" id="CHEBI:29999"/>
        <dbReference type="ChEBI" id="CHEBI:30616"/>
        <dbReference type="ChEBI" id="CHEBI:83421"/>
        <dbReference type="ChEBI" id="CHEBI:456216"/>
        <dbReference type="EC" id="2.7.11.1"/>
    </reaction>
</comment>
<keyword evidence="3 13" id="KW-0723">Serine/threonine-protein kinase</keyword>
<dbReference type="PROSITE" id="PS50011">
    <property type="entry name" value="PROTEIN_KINASE_DOM"/>
    <property type="match status" value="1"/>
</dbReference>
<keyword evidence="5 16" id="KW-0732">Signal</keyword>
<dbReference type="Pfam" id="PF01453">
    <property type="entry name" value="B_lectin"/>
    <property type="match status" value="1"/>
</dbReference>
<dbReference type="InterPro" id="IPR000719">
    <property type="entry name" value="Prot_kinase_dom"/>
</dbReference>
<dbReference type="SUPFAM" id="SSF56112">
    <property type="entry name" value="Protein kinase-like (PK-like)"/>
    <property type="match status" value="1"/>
</dbReference>
<comment type="caution">
    <text evidence="20">The sequence shown here is derived from an EMBL/GenBank/DDBJ whole genome shotgun (WGS) entry which is preliminary data.</text>
</comment>
<dbReference type="InterPro" id="IPR011009">
    <property type="entry name" value="Kinase-like_dom_sf"/>
</dbReference>
<sequence length="800" mass="90185">MMMRNRRHSSVLFVLIALFSSILSSRQDLEISGNVTISSPGNIFELGFFKISAAETGNGDRWYLGMWYKDISPREYVWVANRNQPLLNSNGVVKVSNANLVLLDQSGSVVWSSNVEASSPRYPVMAELLSNGNLVLRYKEKKKKKRASLLWQSFDFPTDTLIPGMRIGLDSRKGVNISLSSWRSTSDPSVGRFSYRVEIQGIPELFLWDRDAETPIYRNTLGDVRFSLTNTSYALREDEKGLLRLKLTSGGRLERWSWSPTTGDWTLLWALPTDLCDLLEWGKCGDNSFCRLEQGMDSEGCECFKGFRQGRSRCVRETDLPCNGNGFQRLANVKLPDTKEAILARSIDSKECRKRCLKDCYCTGYANMVVDVGIGGIDCLIYRGNLFDTRTLTAEGGQDLYVKVPHTYLDKGARINTKNKLVIVSGAILVVSLTFAMFWWWCRKRILSDLQMDGGDTTNSNKDPELPHMDFGTICEATNDFCDSNKLGEGGFGIVYKGRLADGNEIAVKRLIKVSLEGASQFMNEVRLISMLQHINLVRLLGYCVQGADHLVVYEFLQNLSLDFYLFGDTERSRLTWPVRYSIIHGIARGLTYLHQDSCFRIIHRDLKASNILLDKDMLPKISDFGTARLVGRDETQTSTRQIAGTRGYMSPEYLYDGIFSDKSDVYSFGVLLLELLSGKRSYMFINSYGDTSLLAWIWRKFEEGRLLEVIDPIIVASLASPATEQNQIIRYFHISLLCVQRRAQDRPTMSSVVVMLSSGEAVPRPNPPGFCDHFVRYSSFEIGSTSTGPSADDSVLEGR</sequence>
<keyword evidence="15" id="KW-1133">Transmembrane helix</keyword>
<comment type="catalytic activity">
    <reaction evidence="11 13">
        <text>L-threonyl-[protein] + ATP = O-phospho-L-threonyl-[protein] + ADP + H(+)</text>
        <dbReference type="Rhea" id="RHEA:46608"/>
        <dbReference type="Rhea" id="RHEA-COMP:11060"/>
        <dbReference type="Rhea" id="RHEA-COMP:11605"/>
        <dbReference type="ChEBI" id="CHEBI:15378"/>
        <dbReference type="ChEBI" id="CHEBI:30013"/>
        <dbReference type="ChEBI" id="CHEBI:30616"/>
        <dbReference type="ChEBI" id="CHEBI:61977"/>
        <dbReference type="ChEBI" id="CHEBI:456216"/>
        <dbReference type="EC" id="2.7.11.1"/>
    </reaction>
</comment>
<dbReference type="InterPro" id="IPR017441">
    <property type="entry name" value="Protein_kinase_ATP_BS"/>
</dbReference>
<feature type="domain" description="Protein kinase" evidence="17">
    <location>
        <begin position="481"/>
        <end position="763"/>
    </location>
</feature>
<dbReference type="Gene3D" id="3.30.200.20">
    <property type="entry name" value="Phosphorylase Kinase, domain 1"/>
    <property type="match status" value="1"/>
</dbReference>
<evidence type="ECO:0000256" key="14">
    <source>
        <dbReference type="PROSITE-ProRule" id="PRU10141"/>
    </source>
</evidence>
<dbReference type="InterPro" id="IPR036426">
    <property type="entry name" value="Bulb-type_lectin_dom_sf"/>
</dbReference>
<dbReference type="SMART" id="SM00473">
    <property type="entry name" value="PAN_AP"/>
    <property type="match status" value="1"/>
</dbReference>
<evidence type="ECO:0000259" key="17">
    <source>
        <dbReference type="PROSITE" id="PS50011"/>
    </source>
</evidence>
<dbReference type="InterPro" id="IPR024171">
    <property type="entry name" value="SRK-like_kinase"/>
</dbReference>
<keyword evidence="10" id="KW-0325">Glycoprotein</keyword>
<comment type="subcellular location">
    <subcellularLocation>
        <location evidence="1">Cell membrane</location>
        <topology evidence="1">Single-pass type I membrane protein</topology>
    </subcellularLocation>
</comment>
<dbReference type="FunFam" id="3.30.200.20:FF:000466">
    <property type="entry name" value="Putative LRR receptor-like serine/threonine-protein kinase"/>
    <property type="match status" value="1"/>
</dbReference>
<keyword evidence="2" id="KW-1003">Cell membrane</keyword>
<feature type="transmembrane region" description="Helical" evidence="15">
    <location>
        <begin position="421"/>
        <end position="442"/>
    </location>
</feature>
<evidence type="ECO:0000256" key="16">
    <source>
        <dbReference type="SAM" id="SignalP"/>
    </source>
</evidence>
<dbReference type="InterPro" id="IPR001245">
    <property type="entry name" value="Ser-Thr/Tyr_kinase_cat_dom"/>
</dbReference>
<evidence type="ECO:0000259" key="19">
    <source>
        <dbReference type="PROSITE" id="PS50948"/>
    </source>
</evidence>
<dbReference type="PROSITE" id="PS50948">
    <property type="entry name" value="PAN"/>
    <property type="match status" value="1"/>
</dbReference>
<dbReference type="GO" id="GO:0005524">
    <property type="term" value="F:ATP binding"/>
    <property type="evidence" value="ECO:0007669"/>
    <property type="project" value="UniProtKB-UniRule"/>
</dbReference>
<dbReference type="SUPFAM" id="SSF51110">
    <property type="entry name" value="alpha-D-mannose-specific plant lectins"/>
    <property type="match status" value="1"/>
</dbReference>
<dbReference type="InterPro" id="IPR008271">
    <property type="entry name" value="Ser/Thr_kinase_AS"/>
</dbReference>
<feature type="domain" description="Bulb-type lectin" evidence="18">
    <location>
        <begin position="22"/>
        <end position="149"/>
    </location>
</feature>
<organism evidence="20 21">
    <name type="scientific">Microthlaspi erraticum</name>
    <dbReference type="NCBI Taxonomy" id="1685480"/>
    <lineage>
        <taxon>Eukaryota</taxon>
        <taxon>Viridiplantae</taxon>
        <taxon>Streptophyta</taxon>
        <taxon>Embryophyta</taxon>
        <taxon>Tracheophyta</taxon>
        <taxon>Spermatophyta</taxon>
        <taxon>Magnoliopsida</taxon>
        <taxon>eudicotyledons</taxon>
        <taxon>Gunneridae</taxon>
        <taxon>Pentapetalae</taxon>
        <taxon>rosids</taxon>
        <taxon>malvids</taxon>
        <taxon>Brassicales</taxon>
        <taxon>Brassicaceae</taxon>
        <taxon>Coluteocarpeae</taxon>
        <taxon>Microthlaspi</taxon>
    </lineage>
</organism>
<evidence type="ECO:0000313" key="20">
    <source>
        <dbReference type="EMBL" id="CAA7039620.1"/>
    </source>
</evidence>
<protein>
    <recommendedName>
        <fullName evidence="13">Receptor-like serine/threonine-protein kinase</fullName>
        <ecNumber evidence="13">2.7.11.1</ecNumber>
    </recommendedName>
</protein>
<feature type="binding site" evidence="14">
    <location>
        <position position="509"/>
    </location>
    <ligand>
        <name>ATP</name>
        <dbReference type="ChEBI" id="CHEBI:30616"/>
    </ligand>
</feature>
<feature type="domain" description="Apple" evidence="19">
    <location>
        <begin position="322"/>
        <end position="405"/>
    </location>
</feature>
<evidence type="ECO:0000259" key="18">
    <source>
        <dbReference type="PROSITE" id="PS50927"/>
    </source>
</evidence>
<dbReference type="AlphaFoldDB" id="A0A6D2JI34"/>
<proteinExistence type="inferred from homology"/>
<reference evidence="20" key="1">
    <citation type="submission" date="2020-01" db="EMBL/GenBank/DDBJ databases">
        <authorList>
            <person name="Mishra B."/>
        </authorList>
    </citation>
    <scope>NUCLEOTIDE SEQUENCE [LARGE SCALE GENOMIC DNA]</scope>
</reference>
<dbReference type="EMBL" id="CACVBM020001214">
    <property type="protein sequence ID" value="CAA7039620.1"/>
    <property type="molecule type" value="Genomic_DNA"/>
</dbReference>
<dbReference type="PROSITE" id="PS50927">
    <property type="entry name" value="BULB_LECTIN"/>
    <property type="match status" value="1"/>
</dbReference>
<evidence type="ECO:0000256" key="7">
    <source>
        <dbReference type="ARBA" id="ARBA00022777"/>
    </source>
</evidence>
<dbReference type="PIRSF" id="PIRSF000641">
    <property type="entry name" value="SRK"/>
    <property type="match status" value="1"/>
</dbReference>
<evidence type="ECO:0000256" key="10">
    <source>
        <dbReference type="ARBA" id="ARBA00023180"/>
    </source>
</evidence>
<dbReference type="Proteomes" id="UP000467841">
    <property type="component" value="Unassembled WGS sequence"/>
</dbReference>
<dbReference type="CDD" id="cd01098">
    <property type="entry name" value="PAN_AP_plant"/>
    <property type="match status" value="1"/>
</dbReference>
<dbReference type="CDD" id="cd00028">
    <property type="entry name" value="B_lectin"/>
    <property type="match status" value="1"/>
</dbReference>
<feature type="signal peptide" evidence="16">
    <location>
        <begin position="1"/>
        <end position="24"/>
    </location>
</feature>
<dbReference type="InterPro" id="IPR000858">
    <property type="entry name" value="S_locus_glycoprot_dom"/>
</dbReference>
<gene>
    <name evidence="20" type="ORF">MERR_LOCUS26855</name>
</gene>
<evidence type="ECO:0000256" key="12">
    <source>
        <dbReference type="ARBA" id="ARBA00048679"/>
    </source>
</evidence>
<dbReference type="Pfam" id="PF00954">
    <property type="entry name" value="S_locus_glycop"/>
    <property type="match status" value="1"/>
</dbReference>
<dbReference type="PROSITE" id="PS00108">
    <property type="entry name" value="PROTEIN_KINASE_ST"/>
    <property type="match status" value="1"/>
</dbReference>
<evidence type="ECO:0000256" key="3">
    <source>
        <dbReference type="ARBA" id="ARBA00022527"/>
    </source>
</evidence>
<dbReference type="PANTHER" id="PTHR27002:SF956">
    <property type="entry name" value="PROTEIN KINASE DOMAIN-CONTAINING PROTEIN"/>
    <property type="match status" value="1"/>
</dbReference>
<dbReference type="FunFam" id="1.10.510.10:FF:000060">
    <property type="entry name" value="G-type lectin S-receptor-like serine/threonine-protein kinase"/>
    <property type="match status" value="1"/>
</dbReference>
<keyword evidence="7 13" id="KW-0418">Kinase</keyword>
<keyword evidence="15" id="KW-0812">Transmembrane</keyword>
<keyword evidence="15" id="KW-0472">Membrane</keyword>
<dbReference type="PANTHER" id="PTHR27002">
    <property type="entry name" value="RECEPTOR-LIKE SERINE/THREONINE-PROTEIN KINASE SD1-8"/>
    <property type="match status" value="1"/>
</dbReference>
<dbReference type="EC" id="2.7.11.1" evidence="13"/>
<dbReference type="Pfam" id="PF08276">
    <property type="entry name" value="PAN_2"/>
    <property type="match status" value="1"/>
</dbReference>
<evidence type="ECO:0000256" key="9">
    <source>
        <dbReference type="ARBA" id="ARBA00023157"/>
    </source>
</evidence>
<evidence type="ECO:0000256" key="2">
    <source>
        <dbReference type="ARBA" id="ARBA00022475"/>
    </source>
</evidence>
<dbReference type="CDD" id="cd14066">
    <property type="entry name" value="STKc_IRAK"/>
    <property type="match status" value="1"/>
</dbReference>
<dbReference type="SMART" id="SM00108">
    <property type="entry name" value="B_lectin"/>
    <property type="match status" value="1"/>
</dbReference>
<name>A0A6D2JI34_9BRAS</name>
<evidence type="ECO:0000256" key="5">
    <source>
        <dbReference type="ARBA" id="ARBA00022729"/>
    </source>
</evidence>
<dbReference type="GO" id="GO:0048544">
    <property type="term" value="P:recognition of pollen"/>
    <property type="evidence" value="ECO:0007669"/>
    <property type="project" value="InterPro"/>
</dbReference>
<dbReference type="Pfam" id="PF07714">
    <property type="entry name" value="PK_Tyr_Ser-Thr"/>
    <property type="match status" value="1"/>
</dbReference>
<dbReference type="Gene3D" id="1.10.510.10">
    <property type="entry name" value="Transferase(Phosphotransferase) domain 1"/>
    <property type="match status" value="1"/>
</dbReference>
<keyword evidence="4 13" id="KW-0808">Transferase</keyword>
<dbReference type="Gene3D" id="2.90.10.10">
    <property type="entry name" value="Bulb-type lectin domain"/>
    <property type="match status" value="1"/>
</dbReference>
<evidence type="ECO:0000256" key="11">
    <source>
        <dbReference type="ARBA" id="ARBA00047899"/>
    </source>
</evidence>
<evidence type="ECO:0000256" key="8">
    <source>
        <dbReference type="ARBA" id="ARBA00022840"/>
    </source>
</evidence>
<comment type="similarity">
    <text evidence="13">Belongs to the protein kinase superfamily. Ser/Thr protein kinase family.</text>
</comment>
<dbReference type="SMART" id="SM00220">
    <property type="entry name" value="S_TKc"/>
    <property type="match status" value="1"/>
</dbReference>